<evidence type="ECO:0000256" key="1">
    <source>
        <dbReference type="SAM" id="SignalP"/>
    </source>
</evidence>
<sequence length="840" mass="93165">MLKIFLLAQFVFFSLGLQAQTSPSLAQFQLENDSLAIHHVAQPQQPFTLVGEHAAILGEQDGTFELWLMPIQVLRNAHLTARLQGYDFPIELNKLATDVDVEPDHTTITYSHAAITVRQHMFLPRTGASGIASAVVLFEVHAVRPAQITLTFDPSMTMEWPAPNFGPTNAGWRERPGGSGYVLQTNSPGLYGVVAMPGATHGEIRPYQERAAEPPAVLTFSYDPKRDDHTFYPLLCGVSDAGGLNPQAKQGADPTGELLDRVLALEDHIPELYRSTAEYYKHFFDERLDVTTPDPQFDKALRWAEISVDQSRTPLAKGTGMTAGWLPAGTTARPGYGWFFGRDALWSLYAINSYGDFQFSRGALEFLLSQQRADGKIMHEFSQTAGQVDWRSMPYQYAAADATPLLLMAMDDYVRMSGDVEFLRAHWQEILLAYRFTRAHTTEGAMDNSQGTGWVEEWLPHKPDQEIYMVALDAQANLAVSRLAKLMGDSKLEAGSLETARTVEARLAAYRSPTGIYRFSRNHDGSFENVRSTFPSVAWWTGDLHPAEADKTFADWEGSHFTVDWGVRSVANTQTIYDPISYHRGSVWPLYTGWTAMAEYRTGRSLAAFEHLQSSVRLTDLQDPGAITEVLSGEFYQPLARSSSHQLWSSAMLLSPAIRGLFGINADALNHRLTISPQLPADWNHVALRNVTVGNTRYNVTMDRKGPELVIDADSTEATVLCLTAATNNTPCNEPPASHHSLHLPLTPVEVSLGEEAETRQGMQSQHMHVLNEQREAKSLTLTLEAPGGSDQTLKVRRNMDHADKAPSLMVSGGELHGDLLQVHAPSGEGYQTMKVTIRW</sequence>
<dbReference type="Gene3D" id="1.50.10.10">
    <property type="match status" value="1"/>
</dbReference>
<dbReference type="SUPFAM" id="SSF48208">
    <property type="entry name" value="Six-hairpin glycosidases"/>
    <property type="match status" value="1"/>
</dbReference>
<organism evidence="3 4">
    <name type="scientific">Granulicella mallensis</name>
    <dbReference type="NCBI Taxonomy" id="940614"/>
    <lineage>
        <taxon>Bacteria</taxon>
        <taxon>Pseudomonadati</taxon>
        <taxon>Acidobacteriota</taxon>
        <taxon>Terriglobia</taxon>
        <taxon>Terriglobales</taxon>
        <taxon>Acidobacteriaceae</taxon>
        <taxon>Granulicella</taxon>
    </lineage>
</organism>
<keyword evidence="1" id="KW-0732">Signal</keyword>
<comment type="caution">
    <text evidence="3">The sequence shown here is derived from an EMBL/GenBank/DDBJ whole genome shotgun (WGS) entry which is preliminary data.</text>
</comment>
<dbReference type="InterPro" id="IPR012341">
    <property type="entry name" value="6hp_glycosidase-like_sf"/>
</dbReference>
<feature type="domain" description="Mannosylglycerate hydrolase MGH1-like glycoside hydrolase" evidence="2">
    <location>
        <begin position="474"/>
        <end position="633"/>
    </location>
</feature>
<dbReference type="Proteomes" id="UP000584867">
    <property type="component" value="Unassembled WGS sequence"/>
</dbReference>
<dbReference type="Pfam" id="PF22422">
    <property type="entry name" value="MGH1-like_GH"/>
    <property type="match status" value="1"/>
</dbReference>
<reference evidence="3 4" key="1">
    <citation type="submission" date="2020-08" db="EMBL/GenBank/DDBJ databases">
        <title>Genomic Encyclopedia of Type Strains, Phase IV (KMG-V): Genome sequencing to study the core and pangenomes of soil and plant-associated prokaryotes.</title>
        <authorList>
            <person name="Whitman W."/>
        </authorList>
    </citation>
    <scope>NUCLEOTIDE SEQUENCE [LARGE SCALE GENOMIC DNA]</scope>
    <source>
        <strain evidence="3 4">X5P3</strain>
    </source>
</reference>
<dbReference type="GO" id="GO:0005975">
    <property type="term" value="P:carbohydrate metabolic process"/>
    <property type="evidence" value="ECO:0007669"/>
    <property type="project" value="InterPro"/>
</dbReference>
<feature type="chain" id="PRO_5030564177" description="Mannosylglycerate hydrolase MGH1-like glycoside hydrolase domain-containing protein" evidence="1">
    <location>
        <begin position="20"/>
        <end position="840"/>
    </location>
</feature>
<evidence type="ECO:0000313" key="3">
    <source>
        <dbReference type="EMBL" id="MBB5062104.1"/>
    </source>
</evidence>
<accession>A0A7W8E834</accession>
<feature type="signal peptide" evidence="1">
    <location>
        <begin position="1"/>
        <end position="19"/>
    </location>
</feature>
<proteinExistence type="predicted"/>
<evidence type="ECO:0000259" key="2">
    <source>
        <dbReference type="Pfam" id="PF22422"/>
    </source>
</evidence>
<gene>
    <name evidence="3" type="ORF">HDF15_000431</name>
</gene>
<protein>
    <recommendedName>
        <fullName evidence="2">Mannosylglycerate hydrolase MGH1-like glycoside hydrolase domain-containing protein</fullName>
    </recommendedName>
</protein>
<dbReference type="RefSeq" id="WP_184252619.1">
    <property type="nucleotide sequence ID" value="NZ_JACHIO010000002.1"/>
</dbReference>
<dbReference type="InterPro" id="IPR054491">
    <property type="entry name" value="MGH1-like_GH"/>
</dbReference>
<dbReference type="InterPro" id="IPR008928">
    <property type="entry name" value="6-hairpin_glycosidase_sf"/>
</dbReference>
<evidence type="ECO:0000313" key="4">
    <source>
        <dbReference type="Proteomes" id="UP000584867"/>
    </source>
</evidence>
<dbReference type="AlphaFoldDB" id="A0A7W8E834"/>
<dbReference type="EMBL" id="JACHIO010000002">
    <property type="protein sequence ID" value="MBB5062104.1"/>
    <property type="molecule type" value="Genomic_DNA"/>
</dbReference>
<name>A0A7W8E834_9BACT</name>